<dbReference type="Pfam" id="PF00563">
    <property type="entry name" value="EAL"/>
    <property type="match status" value="1"/>
</dbReference>
<dbReference type="PANTHER" id="PTHR33121:SF23">
    <property type="entry name" value="CYCLIC DI-GMP PHOSPHODIESTERASE PDEB"/>
    <property type="match status" value="1"/>
</dbReference>
<dbReference type="HOGENOM" id="CLU_000445_70_50_5"/>
<name>B4RGZ5_PHEZH</name>
<keyword evidence="3" id="KW-1185">Reference proteome</keyword>
<evidence type="ECO:0000259" key="1">
    <source>
        <dbReference type="PROSITE" id="PS50883"/>
    </source>
</evidence>
<reference evidence="2 3" key="1">
    <citation type="journal article" date="2008" name="BMC Genomics">
        <title>Complete genome of Phenylobacterium zucineum - a novel facultative intracellular bacterium isolated from human erythroleukemia cell line K562.</title>
        <authorList>
            <person name="Luo Y."/>
            <person name="Xu X."/>
            <person name="Ding Z."/>
            <person name="Liu Z."/>
            <person name="Zhang B."/>
            <person name="Yan Z."/>
            <person name="Sun J."/>
            <person name="Hu S."/>
            <person name="Hu X."/>
        </authorList>
    </citation>
    <scope>NUCLEOTIDE SEQUENCE [LARGE SCALE GENOMIC DNA]</scope>
    <source>
        <strain evidence="2 3">HLK1</strain>
    </source>
</reference>
<dbReference type="CDD" id="cd01948">
    <property type="entry name" value="EAL"/>
    <property type="match status" value="1"/>
</dbReference>
<dbReference type="STRING" id="450851.PHZ_c0947"/>
<accession>B4RGZ5</accession>
<organism evidence="2 3">
    <name type="scientific">Phenylobacterium zucineum (strain HLK1)</name>
    <dbReference type="NCBI Taxonomy" id="450851"/>
    <lineage>
        <taxon>Bacteria</taxon>
        <taxon>Pseudomonadati</taxon>
        <taxon>Pseudomonadota</taxon>
        <taxon>Alphaproteobacteria</taxon>
        <taxon>Caulobacterales</taxon>
        <taxon>Caulobacteraceae</taxon>
        <taxon>Phenylobacterium</taxon>
    </lineage>
</organism>
<gene>
    <name evidence="2" type="ordered locus">PHZ_c0947</name>
</gene>
<dbReference type="Gene3D" id="3.30.450.20">
    <property type="entry name" value="PAS domain"/>
    <property type="match status" value="1"/>
</dbReference>
<protein>
    <submittedName>
        <fullName evidence="2">Sensory box protein</fullName>
    </submittedName>
</protein>
<dbReference type="Gene3D" id="3.20.20.450">
    <property type="entry name" value="EAL domain"/>
    <property type="match status" value="1"/>
</dbReference>
<dbReference type="InterPro" id="IPR050706">
    <property type="entry name" value="Cyclic-di-GMP_PDE-like"/>
</dbReference>
<proteinExistence type="predicted"/>
<dbReference type="InterPro" id="IPR001633">
    <property type="entry name" value="EAL_dom"/>
</dbReference>
<dbReference type="eggNOG" id="COG2200">
    <property type="taxonomic scope" value="Bacteria"/>
</dbReference>
<dbReference type="KEGG" id="pzu:PHZ_c0947"/>
<dbReference type="GO" id="GO:0071111">
    <property type="term" value="F:cyclic-guanylate-specific phosphodiesterase activity"/>
    <property type="evidence" value="ECO:0007669"/>
    <property type="project" value="InterPro"/>
</dbReference>
<dbReference type="RefSeq" id="WP_012521509.1">
    <property type="nucleotide sequence ID" value="NC_011144.1"/>
</dbReference>
<feature type="domain" description="EAL" evidence="1">
    <location>
        <begin position="267"/>
        <end position="512"/>
    </location>
</feature>
<evidence type="ECO:0000313" key="3">
    <source>
        <dbReference type="Proteomes" id="UP000001868"/>
    </source>
</evidence>
<dbReference type="InterPro" id="IPR035919">
    <property type="entry name" value="EAL_sf"/>
</dbReference>
<sequence>MSHRLLGFAFAGADLLLEVGPDARIAFALGASETLSGAAETSLVGRSWRQFVDDADHAMVEALFAGLDPGARAGPVTVRLTPGQGHGQRLAGLAAFRLPQNGGAISCALSRVSTGGVDGLLSRADFEAAAARLAEDPAMEMALIELEGLGRQIEAAGEGRDKLLDQLTGTLRALSHRGETAAELGDDRYALVRRRGEPVEALQDRLKKLIDADVQPAAGAVAMGGVDGAKQAMRALRFALTSFMEGGFAQIQPDSLNQALDQALEGALDDARTLSATIRDRQFRLTYQPVVRLMDGRVSHHEVLVRFGEEASPFPTIRAAEEMDLIEPLDLAILTEALRVLEREPKHRLAVNISGRTIGSDAFVSRAIALLRAKPATRDRLVLEITESAAIDDLAQADRRLAALREAGCEICLDDFGAGAASLAYLQQLTVDIVKIDGRYIRELQHGGRESTFIRHLVNMCRELGVETLAEMVETADAERAVRLAGVDYAQGWFYGPASETLELKIKPPAMRPALAR</sequence>
<dbReference type="SUPFAM" id="SSF141868">
    <property type="entry name" value="EAL domain-like"/>
    <property type="match status" value="1"/>
</dbReference>
<dbReference type="SMART" id="SM00052">
    <property type="entry name" value="EAL"/>
    <property type="match status" value="1"/>
</dbReference>
<dbReference type="PROSITE" id="PS50883">
    <property type="entry name" value="EAL"/>
    <property type="match status" value="1"/>
</dbReference>
<dbReference type="AlphaFoldDB" id="B4RGZ5"/>
<dbReference type="Proteomes" id="UP000001868">
    <property type="component" value="Chromosome"/>
</dbReference>
<evidence type="ECO:0000313" key="2">
    <source>
        <dbReference type="EMBL" id="ACG77361.1"/>
    </source>
</evidence>
<dbReference type="PANTHER" id="PTHR33121">
    <property type="entry name" value="CYCLIC DI-GMP PHOSPHODIESTERASE PDEF"/>
    <property type="match status" value="1"/>
</dbReference>
<dbReference type="EMBL" id="CP000747">
    <property type="protein sequence ID" value="ACG77361.1"/>
    <property type="molecule type" value="Genomic_DNA"/>
</dbReference>